<sequence>MTLWAAVLFRHEKTRGADGACPKRLANSRNLNVLMFVFTLIMVSVEANNLSLCHFFQSVANSFAT</sequence>
<proteinExistence type="predicted"/>
<protein>
    <submittedName>
        <fullName evidence="1">Uncharacterized protein</fullName>
    </submittedName>
</protein>
<evidence type="ECO:0000313" key="1">
    <source>
        <dbReference type="EMBL" id="ADZ93179.1"/>
    </source>
</evidence>
<dbReference type="KEGG" id="mme:Marme_3971"/>
<evidence type="ECO:0000313" key="2">
    <source>
        <dbReference type="Proteomes" id="UP000001062"/>
    </source>
</evidence>
<accession>F2JZ94</accession>
<dbReference type="HOGENOM" id="CLU_2844727_0_0_6"/>
<dbReference type="AlphaFoldDB" id="F2JZ94"/>
<gene>
    <name evidence="1" type="ordered locus">Marme_3971</name>
</gene>
<name>F2JZ94_MARM1</name>
<dbReference type="Proteomes" id="UP000001062">
    <property type="component" value="Chromosome"/>
</dbReference>
<keyword evidence="2" id="KW-1185">Reference proteome</keyword>
<reference evidence="1 2" key="1">
    <citation type="journal article" date="2012" name="Stand. Genomic Sci.">
        <title>Complete genome sequence of the melanogenic marine bacterium Marinomonas mediterranea type strain (MMB-1(T)).</title>
        <authorList>
            <person name="Lucas-Elio P."/>
            <person name="Goodwin L."/>
            <person name="Woyke T."/>
            <person name="Pitluck S."/>
            <person name="Nolan M."/>
            <person name="Kyrpides N.C."/>
            <person name="Detter J.C."/>
            <person name="Copeland A."/>
            <person name="Teshima H."/>
            <person name="Bruce D."/>
            <person name="Detter C."/>
            <person name="Tapia R."/>
            <person name="Han S."/>
            <person name="Land M.L."/>
            <person name="Ivanova N."/>
            <person name="Mikhailova N."/>
            <person name="Johnston A.W."/>
            <person name="Sanchez-Amat A."/>
        </authorList>
    </citation>
    <scope>NUCLEOTIDE SEQUENCE [LARGE SCALE GENOMIC DNA]</scope>
    <source>
        <strain evidence="2">ATCC 700492 / JCM 21426 / NBRC 103028 / MMB-1</strain>
    </source>
</reference>
<dbReference type="EMBL" id="CP002583">
    <property type="protein sequence ID" value="ADZ93179.1"/>
    <property type="molecule type" value="Genomic_DNA"/>
</dbReference>
<organism evidence="1 2">
    <name type="scientific">Marinomonas mediterranea (strain ATCC 700492 / JCM 21426 / NBRC 103028 / MMB-1)</name>
    <dbReference type="NCBI Taxonomy" id="717774"/>
    <lineage>
        <taxon>Bacteria</taxon>
        <taxon>Pseudomonadati</taxon>
        <taxon>Pseudomonadota</taxon>
        <taxon>Gammaproteobacteria</taxon>
        <taxon>Oceanospirillales</taxon>
        <taxon>Oceanospirillaceae</taxon>
        <taxon>Marinomonas</taxon>
    </lineage>
</organism>